<evidence type="ECO:0008006" key="5">
    <source>
        <dbReference type="Google" id="ProtNLM"/>
    </source>
</evidence>
<dbReference type="AlphaFoldDB" id="A0AAD7DH60"/>
<evidence type="ECO:0000313" key="4">
    <source>
        <dbReference type="Proteomes" id="UP001221757"/>
    </source>
</evidence>
<proteinExistence type="predicted"/>
<keyword evidence="4" id="KW-1185">Reference proteome</keyword>
<comment type="caution">
    <text evidence="3">The sequence shown here is derived from an EMBL/GenBank/DDBJ whole genome shotgun (WGS) entry which is preliminary data.</text>
</comment>
<dbReference type="Gene3D" id="2.40.50.40">
    <property type="match status" value="1"/>
</dbReference>
<feature type="compositionally biased region" description="Low complexity" evidence="2">
    <location>
        <begin position="194"/>
        <end position="228"/>
    </location>
</feature>
<organism evidence="3 4">
    <name type="scientific">Mycena rosella</name>
    <name type="common">Pink bonnet</name>
    <name type="synonym">Agaricus rosellus</name>
    <dbReference type="NCBI Taxonomy" id="1033263"/>
    <lineage>
        <taxon>Eukaryota</taxon>
        <taxon>Fungi</taxon>
        <taxon>Dikarya</taxon>
        <taxon>Basidiomycota</taxon>
        <taxon>Agaricomycotina</taxon>
        <taxon>Agaricomycetes</taxon>
        <taxon>Agaricomycetidae</taxon>
        <taxon>Agaricales</taxon>
        <taxon>Marasmiineae</taxon>
        <taxon>Mycenaceae</taxon>
        <taxon>Mycena</taxon>
    </lineage>
</organism>
<name>A0AAD7DH60_MYCRO</name>
<accession>A0AAD7DH60</accession>
<dbReference type="InterPro" id="IPR016197">
    <property type="entry name" value="Chromo-like_dom_sf"/>
</dbReference>
<keyword evidence="1" id="KW-0175">Coiled coil</keyword>
<dbReference type="CDD" id="cd00024">
    <property type="entry name" value="CD_CSD"/>
    <property type="match status" value="1"/>
</dbReference>
<reference evidence="3" key="1">
    <citation type="submission" date="2023-03" db="EMBL/GenBank/DDBJ databases">
        <title>Massive genome expansion in bonnet fungi (Mycena s.s.) driven by repeated elements and novel gene families across ecological guilds.</title>
        <authorList>
            <consortium name="Lawrence Berkeley National Laboratory"/>
            <person name="Harder C.B."/>
            <person name="Miyauchi S."/>
            <person name="Viragh M."/>
            <person name="Kuo A."/>
            <person name="Thoen E."/>
            <person name="Andreopoulos B."/>
            <person name="Lu D."/>
            <person name="Skrede I."/>
            <person name="Drula E."/>
            <person name="Henrissat B."/>
            <person name="Morin E."/>
            <person name="Kohler A."/>
            <person name="Barry K."/>
            <person name="LaButti K."/>
            <person name="Morin E."/>
            <person name="Salamov A."/>
            <person name="Lipzen A."/>
            <person name="Mereny Z."/>
            <person name="Hegedus B."/>
            <person name="Baldrian P."/>
            <person name="Stursova M."/>
            <person name="Weitz H."/>
            <person name="Taylor A."/>
            <person name="Grigoriev I.V."/>
            <person name="Nagy L.G."/>
            <person name="Martin F."/>
            <person name="Kauserud H."/>
        </authorList>
    </citation>
    <scope>NUCLEOTIDE SEQUENCE</scope>
    <source>
        <strain evidence="3">CBHHK067</strain>
    </source>
</reference>
<evidence type="ECO:0000256" key="2">
    <source>
        <dbReference type="SAM" id="MobiDB-lite"/>
    </source>
</evidence>
<sequence>MRAENEDLHRIAKAAGVELEKSYAQTILMNKENARLRQQLHAKKNKQKCALTTGHARLMTSTEMSLKLLEELQKKQMSEIHKALRQAIFPGIRARRTEEANTDKAAKKAAKATERAAAKAVKEAEKAAAKAAKAAEKEAAKAAGMAARGRGRGRGSGRGRVQGANRGKGKKRTWDDEDSVDEESSDSERESSVERSPSPIAGLSLSRTPSPSPSPSLSRSSSPTANAVAEEDSDDDDGEAETGIETINGHRWAARRNLEFQVVWTDGSVTWEPLSTVNDCAAMDDYLVHRDVDDPICLPKHKFLLNTSLKATNE</sequence>
<protein>
    <recommendedName>
        <fullName evidence="5">Chromo domain-containing protein</fullName>
    </recommendedName>
</protein>
<dbReference type="Proteomes" id="UP001221757">
    <property type="component" value="Unassembled WGS sequence"/>
</dbReference>
<feature type="compositionally biased region" description="Acidic residues" evidence="2">
    <location>
        <begin position="175"/>
        <end position="185"/>
    </location>
</feature>
<gene>
    <name evidence="3" type="ORF">B0H17DRAFT_1063645</name>
</gene>
<evidence type="ECO:0000256" key="1">
    <source>
        <dbReference type="SAM" id="Coils"/>
    </source>
</evidence>
<dbReference type="EMBL" id="JARKIE010000060">
    <property type="protein sequence ID" value="KAJ7691158.1"/>
    <property type="molecule type" value="Genomic_DNA"/>
</dbReference>
<dbReference type="SUPFAM" id="SSF54160">
    <property type="entry name" value="Chromo domain-like"/>
    <property type="match status" value="1"/>
</dbReference>
<feature type="coiled-coil region" evidence="1">
    <location>
        <begin position="110"/>
        <end position="141"/>
    </location>
</feature>
<feature type="region of interest" description="Disordered" evidence="2">
    <location>
        <begin position="142"/>
        <end position="242"/>
    </location>
</feature>
<evidence type="ECO:0000313" key="3">
    <source>
        <dbReference type="EMBL" id="KAJ7691158.1"/>
    </source>
</evidence>
<feature type="compositionally biased region" description="Acidic residues" evidence="2">
    <location>
        <begin position="229"/>
        <end position="242"/>
    </location>
</feature>